<dbReference type="SMART" id="SM00382">
    <property type="entry name" value="AAA"/>
    <property type="match status" value="1"/>
</dbReference>
<reference evidence="3 4" key="1">
    <citation type="journal article" date="2024" name="J Genomics">
        <title>Draft genome sequencing and assembly of Favolaschia claudopus CIRM-BRFM 2984 isolated from oak limbs.</title>
        <authorList>
            <person name="Navarro D."/>
            <person name="Drula E."/>
            <person name="Chaduli D."/>
            <person name="Cazenave R."/>
            <person name="Ahrendt S."/>
            <person name="Wang J."/>
            <person name="Lipzen A."/>
            <person name="Daum C."/>
            <person name="Barry K."/>
            <person name="Grigoriev I.V."/>
            <person name="Favel A."/>
            <person name="Rosso M.N."/>
            <person name="Martin F."/>
        </authorList>
    </citation>
    <scope>NUCLEOTIDE SEQUENCE [LARGE SCALE GENOMIC DNA]</scope>
    <source>
        <strain evidence="3 4">CIRM-BRFM 2984</strain>
    </source>
</reference>
<dbReference type="InterPro" id="IPR003593">
    <property type="entry name" value="AAA+_ATPase"/>
</dbReference>
<evidence type="ECO:0000313" key="4">
    <source>
        <dbReference type="Proteomes" id="UP001362999"/>
    </source>
</evidence>
<dbReference type="Proteomes" id="UP001362999">
    <property type="component" value="Unassembled WGS sequence"/>
</dbReference>
<proteinExistence type="predicted"/>
<dbReference type="GO" id="GO:0016887">
    <property type="term" value="F:ATP hydrolysis activity"/>
    <property type="evidence" value="ECO:0007669"/>
    <property type="project" value="InterPro"/>
</dbReference>
<feature type="region of interest" description="Disordered" evidence="1">
    <location>
        <begin position="67"/>
        <end position="158"/>
    </location>
</feature>
<dbReference type="Pfam" id="PF22942">
    <property type="entry name" value="DUF7025"/>
    <property type="match status" value="1"/>
</dbReference>
<comment type="caution">
    <text evidence="3">The sequence shown here is derived from an EMBL/GenBank/DDBJ whole genome shotgun (WGS) entry which is preliminary data.</text>
</comment>
<organism evidence="3 4">
    <name type="scientific">Favolaschia claudopus</name>
    <dbReference type="NCBI Taxonomy" id="2862362"/>
    <lineage>
        <taxon>Eukaryota</taxon>
        <taxon>Fungi</taxon>
        <taxon>Dikarya</taxon>
        <taxon>Basidiomycota</taxon>
        <taxon>Agaricomycotina</taxon>
        <taxon>Agaricomycetes</taxon>
        <taxon>Agaricomycetidae</taxon>
        <taxon>Agaricales</taxon>
        <taxon>Marasmiineae</taxon>
        <taxon>Mycenaceae</taxon>
        <taxon>Favolaschia</taxon>
    </lineage>
</organism>
<dbReference type="InterPro" id="IPR054289">
    <property type="entry name" value="DUF7025"/>
</dbReference>
<dbReference type="PANTHER" id="PTHR46411">
    <property type="entry name" value="FAMILY ATPASE, PUTATIVE-RELATED"/>
    <property type="match status" value="1"/>
</dbReference>
<dbReference type="CDD" id="cd19481">
    <property type="entry name" value="RecA-like_protease"/>
    <property type="match status" value="1"/>
</dbReference>
<dbReference type="AlphaFoldDB" id="A0AAW0EJ43"/>
<evidence type="ECO:0000259" key="2">
    <source>
        <dbReference type="SMART" id="SM00382"/>
    </source>
</evidence>
<dbReference type="InterPro" id="IPR003959">
    <property type="entry name" value="ATPase_AAA_core"/>
</dbReference>
<feature type="compositionally biased region" description="Low complexity" evidence="1">
    <location>
        <begin position="125"/>
        <end position="137"/>
    </location>
</feature>
<name>A0AAW0EJ43_9AGAR</name>
<dbReference type="PANTHER" id="PTHR46411:SF2">
    <property type="entry name" value="AAA+ ATPASE DOMAIN-CONTAINING PROTEIN"/>
    <property type="match status" value="1"/>
</dbReference>
<keyword evidence="4" id="KW-1185">Reference proteome</keyword>
<dbReference type="InterPro" id="IPR027417">
    <property type="entry name" value="P-loop_NTPase"/>
</dbReference>
<gene>
    <name evidence="3" type="ORF">R3P38DRAFT_2826325</name>
</gene>
<feature type="domain" description="AAA+ ATPase" evidence="2">
    <location>
        <begin position="598"/>
        <end position="723"/>
    </location>
</feature>
<protein>
    <submittedName>
        <fullName evidence="3">AAA family ATPase</fullName>
    </submittedName>
</protein>
<feature type="compositionally biased region" description="Low complexity" evidence="1">
    <location>
        <begin position="74"/>
        <end position="93"/>
    </location>
</feature>
<accession>A0AAW0EJ43</accession>
<sequence>MNFAASKRGLPRRLQCLVTRTPRCSSRAAHSSLGVVHGHIPRAQRFASVLSRPTLVARFKLAPWYSTIPNSTVGDASPSEGAGAGAKSGSDEANGNGVTVDSEEPAPGAVSNSTPALPAAVPEVKSTTDTSSASNASSEKKEDGAGKKNDEEDEDEVIKSRKKDLVALNQAYKDVPHGSKPEPVHLDKRWDKNGDEYYIRKQKAEYSTRGEEWWGKHVLVVIRHFSHYEKDKVDYTTVEIYSEHLKKILAKVIRTYPTVSFHTEHISLDLPAECLYHYRSELVAEAETLKQGSEELVHLNILLDFIETQFASTIDSVDNLRPGNLVTYNTLWTLFRPGTIIHAKLHGYDRAFKVNSYNMVKDEDHNRNGFWVRGTFMDYDGKNFGKRVEALRTIPFAGSRAIPTLFVAPLDMRIRKEEIRTALTARGVRFQSMRGQCHGEYVGVGIEEGRLGERLDRKFSVKGRVMIDGTSYNRICTDHAWEARKDEESDEALFTAESTLSPEDLVAFKAKLTTEQPDQGLTEEETLLATNIIRGFSFTEKRWLQMFIENYSDIVWTEGSFDLLVLPETSKTLVRALVTSHLRTEQSKFDYVVKGKGRGLVAVLHGSPGVGKTLTAECIAEYTQRPLFVVSSGDLGTVASDLERELTRILDLAHTWKAVLLIDEADIFLERRTHMDIHRNALVSVFLRLLEYYEGIIFLTTNRVNTLDSAFHSRVMLALKYEKLDAHARRRLWKNLLSTLDGGAGANLTEMEYDALSRNDLNGRQIKNAVRTAGSLASFRNEPLELKDLEMVLKSQADFAEAFEADDLSAKNKFGFT</sequence>
<evidence type="ECO:0000256" key="1">
    <source>
        <dbReference type="SAM" id="MobiDB-lite"/>
    </source>
</evidence>
<dbReference type="EMBL" id="JAWWNJ010000001">
    <property type="protein sequence ID" value="KAK7064773.1"/>
    <property type="molecule type" value="Genomic_DNA"/>
</dbReference>
<dbReference type="Gene3D" id="3.40.50.300">
    <property type="entry name" value="P-loop containing nucleotide triphosphate hydrolases"/>
    <property type="match status" value="1"/>
</dbReference>
<feature type="compositionally biased region" description="Basic and acidic residues" evidence="1">
    <location>
        <begin position="138"/>
        <end position="150"/>
    </location>
</feature>
<dbReference type="GO" id="GO:0005524">
    <property type="term" value="F:ATP binding"/>
    <property type="evidence" value="ECO:0007669"/>
    <property type="project" value="InterPro"/>
</dbReference>
<dbReference type="SUPFAM" id="SSF52540">
    <property type="entry name" value="P-loop containing nucleoside triphosphate hydrolases"/>
    <property type="match status" value="1"/>
</dbReference>
<dbReference type="Pfam" id="PF00004">
    <property type="entry name" value="AAA"/>
    <property type="match status" value="1"/>
</dbReference>
<evidence type="ECO:0000313" key="3">
    <source>
        <dbReference type="EMBL" id="KAK7064773.1"/>
    </source>
</evidence>